<keyword evidence="3" id="KW-0804">Transcription</keyword>
<keyword evidence="2" id="KW-0238">DNA-binding</keyword>
<protein>
    <submittedName>
        <fullName evidence="6">WHG domain-containing protein</fullName>
    </submittedName>
</protein>
<evidence type="ECO:0000256" key="2">
    <source>
        <dbReference type="ARBA" id="ARBA00023125"/>
    </source>
</evidence>
<evidence type="ECO:0000313" key="7">
    <source>
        <dbReference type="Proteomes" id="UP001165580"/>
    </source>
</evidence>
<dbReference type="SUPFAM" id="SSF48498">
    <property type="entry name" value="Tetracyclin repressor-like, C-terminal domain"/>
    <property type="match status" value="1"/>
</dbReference>
<feature type="domain" description="HTH tetR-type" evidence="4">
    <location>
        <begin position="12"/>
        <end position="46"/>
    </location>
</feature>
<dbReference type="Pfam" id="PF13305">
    <property type="entry name" value="TetR_C_33"/>
    <property type="match status" value="1"/>
</dbReference>
<feature type="domain" description="HTH-type transcriptional regulator MT1864/Rv1816-like C-terminal" evidence="5">
    <location>
        <begin position="82"/>
        <end position="179"/>
    </location>
</feature>
<evidence type="ECO:0000259" key="5">
    <source>
        <dbReference type="Pfam" id="PF13305"/>
    </source>
</evidence>
<dbReference type="RefSeq" id="WP_259487240.1">
    <property type="nucleotide sequence ID" value="NZ_JANTEZ010000005.1"/>
</dbReference>
<dbReference type="InterPro" id="IPR009057">
    <property type="entry name" value="Homeodomain-like_sf"/>
</dbReference>
<gene>
    <name evidence="6" type="ORF">NVV95_14385</name>
</gene>
<dbReference type="Pfam" id="PF00440">
    <property type="entry name" value="TetR_N"/>
    <property type="match status" value="1"/>
</dbReference>
<dbReference type="Proteomes" id="UP001165580">
    <property type="component" value="Unassembled WGS sequence"/>
</dbReference>
<dbReference type="InterPro" id="IPR001647">
    <property type="entry name" value="HTH_TetR"/>
</dbReference>
<keyword evidence="7" id="KW-1185">Reference proteome</keyword>
<reference evidence="6" key="1">
    <citation type="submission" date="2022-08" db="EMBL/GenBank/DDBJ databases">
        <authorList>
            <person name="Deng Y."/>
            <person name="Han X.-F."/>
            <person name="Zhang Y.-Q."/>
        </authorList>
    </citation>
    <scope>NUCLEOTIDE SEQUENCE</scope>
    <source>
        <strain evidence="6">CPCC 205716</strain>
    </source>
</reference>
<evidence type="ECO:0000313" key="6">
    <source>
        <dbReference type="EMBL" id="MCS5715735.1"/>
    </source>
</evidence>
<comment type="caution">
    <text evidence="6">The sequence shown here is derived from an EMBL/GenBank/DDBJ whole genome shotgun (WGS) entry which is preliminary data.</text>
</comment>
<organism evidence="6 7">
    <name type="scientific">Herbiconiux gentiana</name>
    <dbReference type="NCBI Taxonomy" id="2970912"/>
    <lineage>
        <taxon>Bacteria</taxon>
        <taxon>Bacillati</taxon>
        <taxon>Actinomycetota</taxon>
        <taxon>Actinomycetes</taxon>
        <taxon>Micrococcales</taxon>
        <taxon>Microbacteriaceae</taxon>
        <taxon>Herbiconiux</taxon>
    </lineage>
</organism>
<dbReference type="EMBL" id="JANTEZ010000005">
    <property type="protein sequence ID" value="MCS5715735.1"/>
    <property type="molecule type" value="Genomic_DNA"/>
</dbReference>
<proteinExistence type="predicted"/>
<dbReference type="InterPro" id="IPR036271">
    <property type="entry name" value="Tet_transcr_reg_TetR-rel_C_sf"/>
</dbReference>
<evidence type="ECO:0000256" key="3">
    <source>
        <dbReference type="ARBA" id="ARBA00023163"/>
    </source>
</evidence>
<dbReference type="SUPFAM" id="SSF46689">
    <property type="entry name" value="Homeodomain-like"/>
    <property type="match status" value="1"/>
</dbReference>
<dbReference type="InterPro" id="IPR025996">
    <property type="entry name" value="MT1864/Rv1816-like_C"/>
</dbReference>
<sequence>MPRAGLDAAVVTEAAAALADEIGLGGVSMSLVAERLGVKTPSLYKHVDGLASLTHRIAVLGASEAADVLRDAMQGVSGREALAAAAQAFRGFVTAHPGRYAATTGARPADADDPLAPALERTLTSLEAVLRGYDLDDADRIDALRMLRSALHGFATLEAADGFQLDTDVDASFRWLIDFVDGGLRARAAR</sequence>
<keyword evidence="1" id="KW-0805">Transcription regulation</keyword>
<accession>A0ABT2GHN6</accession>
<evidence type="ECO:0000259" key="4">
    <source>
        <dbReference type="Pfam" id="PF00440"/>
    </source>
</evidence>
<evidence type="ECO:0000256" key="1">
    <source>
        <dbReference type="ARBA" id="ARBA00023015"/>
    </source>
</evidence>
<dbReference type="Gene3D" id="1.10.10.60">
    <property type="entry name" value="Homeodomain-like"/>
    <property type="match status" value="1"/>
</dbReference>
<name>A0ABT2GHN6_9MICO</name>
<dbReference type="Gene3D" id="1.10.357.10">
    <property type="entry name" value="Tetracycline Repressor, domain 2"/>
    <property type="match status" value="1"/>
</dbReference>